<gene>
    <name evidence="3" type="ORF">GRAN_3852</name>
</gene>
<dbReference type="InterPro" id="IPR057601">
    <property type="entry name" value="Oar-like_b-barrel"/>
</dbReference>
<dbReference type="AlphaFoldDB" id="A0A4Q0SYP1"/>
<dbReference type="Pfam" id="PF25183">
    <property type="entry name" value="OMP_b-brl_4"/>
    <property type="match status" value="1"/>
</dbReference>
<reference evidence="4" key="2">
    <citation type="submission" date="2019-02" db="EMBL/GenBank/DDBJ databases">
        <title>Granulicella sibirica sp. nov., a psychrotolerant acidobacterium isolated from an organic soil layer in forested tundra, West Siberia.</title>
        <authorList>
            <person name="Oshkin I.Y."/>
            <person name="Kulichevskaya I.S."/>
            <person name="Rijpstra W.I.C."/>
            <person name="Sinninghe Damste J.S."/>
            <person name="Rakitin A.L."/>
            <person name="Ravin N.V."/>
            <person name="Dedysh S.N."/>
        </authorList>
    </citation>
    <scope>NUCLEOTIDE SEQUENCE [LARGE SCALE GENOMIC DNA]</scope>
    <source>
        <strain evidence="4">AF10</strain>
    </source>
</reference>
<evidence type="ECO:0000313" key="3">
    <source>
        <dbReference type="EMBL" id="RXH54748.1"/>
    </source>
</evidence>
<sequence>MPSDSITVTVDAGDSGTQPVLGGLNGGTLSGDQLTTLADDPDDLQRELQQLAASAGGPPSGTVISVDGFQDDSPLPPKSSIARVEVNPDLFSSENRQPPFEGGHIQIYTKPGAKNFHGSLFTTNSSQFMNARDPFSDAPAAIGKQRYGFTLNGPVRKEGSNFSFALEHRSIDDFAVVNAITLDSAGNQTSTVANVPLPQRLWIGSGRFDVQLGPKNIAFASYSANVDHLSNVGVGGTTLLESGYDSQTYDHVLRFSDTTTISPNLLHEGRVSVDFRGEIDVPTSTAPQIQVAGAFTGGGANIGNQRIRQIRTEWDDDFIYTKGRHSLKAGLQFFDYVEHQTLTTNFNGTYIFGGGTAPVLNGNTPTAATETISGLEQYRRALLALPGGTPSQYSSVSGNPQVDLTELYSAFFFQDDMKLRSNLTLSLGLRYFVANHPFQADGVSPRAGVSWAPGGSKTLNLNAHLGLFSGHSPNGLAFTQAELLRQDGTNRVTSLVYDPVYGTPATTGSSVVQSIRTLAPNYGSNQTLMAQVGADKTLPFGFSLSSNIIYIRGWRQERTLNVNTPLSGSPTGPRPGAANLDVLQLQSSADAAGDIEFGGIGNQKLKAVQFFVGAVRIHILSDTDDNAFLTPQSSSTNAGEYARETGNSLWQNFANVTAHLPGKVVLSTNYYGNGNSPFNLTTGFDNNGDGNFNDRPQFALPGQAGAVSTPFGTLVATGGTGVLARNIASLPWSFHVDGNIQRVFNITRDPKADHRQTLTANVRSSNLLNHTNVTSEGGVLGSPFFLVPYSADNGRRIEGGLRYNF</sequence>
<feature type="region of interest" description="Disordered" evidence="1">
    <location>
        <begin position="1"/>
        <end position="39"/>
    </location>
</feature>
<accession>A0A4Q0SYP1</accession>
<keyword evidence="4" id="KW-1185">Reference proteome</keyword>
<name>A0A4Q0SYP1_9BACT</name>
<evidence type="ECO:0000256" key="1">
    <source>
        <dbReference type="SAM" id="MobiDB-lite"/>
    </source>
</evidence>
<proteinExistence type="predicted"/>
<evidence type="ECO:0000313" key="4">
    <source>
        <dbReference type="Proteomes" id="UP000289437"/>
    </source>
</evidence>
<dbReference type="Proteomes" id="UP000289437">
    <property type="component" value="Unassembled WGS sequence"/>
</dbReference>
<dbReference type="SUPFAM" id="SSF56935">
    <property type="entry name" value="Porins"/>
    <property type="match status" value="1"/>
</dbReference>
<evidence type="ECO:0000259" key="2">
    <source>
        <dbReference type="Pfam" id="PF25183"/>
    </source>
</evidence>
<feature type="region of interest" description="Disordered" evidence="1">
    <location>
        <begin position="52"/>
        <end position="73"/>
    </location>
</feature>
<organism evidence="3 4">
    <name type="scientific">Granulicella sibirica</name>
    <dbReference type="NCBI Taxonomy" id="2479048"/>
    <lineage>
        <taxon>Bacteria</taxon>
        <taxon>Pseudomonadati</taxon>
        <taxon>Acidobacteriota</taxon>
        <taxon>Terriglobia</taxon>
        <taxon>Terriglobales</taxon>
        <taxon>Acidobacteriaceae</taxon>
        <taxon>Granulicella</taxon>
    </lineage>
</organism>
<feature type="domain" description="TonB-dependent transporter Oar-like beta-barrel" evidence="2">
    <location>
        <begin position="185"/>
        <end position="439"/>
    </location>
</feature>
<dbReference type="EMBL" id="RDSM01000003">
    <property type="protein sequence ID" value="RXH54748.1"/>
    <property type="molecule type" value="Genomic_DNA"/>
</dbReference>
<reference evidence="3 4" key="1">
    <citation type="submission" date="2018-11" db="EMBL/GenBank/DDBJ databases">
        <authorList>
            <person name="Mardanov A.V."/>
            <person name="Ravin N.V."/>
            <person name="Dedysh S.N."/>
        </authorList>
    </citation>
    <scope>NUCLEOTIDE SEQUENCE [LARGE SCALE GENOMIC DNA]</scope>
    <source>
        <strain evidence="3 4">AF10</strain>
    </source>
</reference>
<comment type="caution">
    <text evidence="3">The sequence shown here is derived from an EMBL/GenBank/DDBJ whole genome shotgun (WGS) entry which is preliminary data.</text>
</comment>
<protein>
    <submittedName>
        <fullName evidence="3">Oar protein</fullName>
    </submittedName>
</protein>